<accession>A0A418YKH7</accession>
<keyword evidence="1" id="KW-0472">Membrane</keyword>
<organism evidence="2 3">
    <name type="scientific">Motilimonas pumila</name>
    <dbReference type="NCBI Taxonomy" id="2303987"/>
    <lineage>
        <taxon>Bacteria</taxon>
        <taxon>Pseudomonadati</taxon>
        <taxon>Pseudomonadota</taxon>
        <taxon>Gammaproteobacteria</taxon>
        <taxon>Alteromonadales</taxon>
        <taxon>Alteromonadales genera incertae sedis</taxon>
        <taxon>Motilimonas</taxon>
    </lineage>
</organism>
<reference evidence="2 3" key="1">
    <citation type="submission" date="2018-09" db="EMBL/GenBank/DDBJ databases">
        <authorList>
            <person name="Wang F."/>
        </authorList>
    </citation>
    <scope>NUCLEOTIDE SEQUENCE [LARGE SCALE GENOMIC DNA]</scope>
    <source>
        <strain evidence="2 3">PLHSC7-2</strain>
    </source>
</reference>
<protein>
    <submittedName>
        <fullName evidence="2">Uncharacterized protein</fullName>
    </submittedName>
</protein>
<evidence type="ECO:0000256" key="1">
    <source>
        <dbReference type="SAM" id="Phobius"/>
    </source>
</evidence>
<gene>
    <name evidence="2" type="ORF">D1Z90_01715</name>
</gene>
<reference evidence="2 3" key="2">
    <citation type="submission" date="2019-01" db="EMBL/GenBank/DDBJ databases">
        <title>Motilimonas pumilus sp. nov., isolated from the gut of sea cucumber (Apostichopus japonicus).</title>
        <authorList>
            <person name="Wang F.-Q."/>
            <person name="Ren L.-H."/>
            <person name="Lin Y.-W."/>
            <person name="Sun G.-H."/>
            <person name="Du Z.-J."/>
            <person name="Zhao J.-X."/>
            <person name="Liu X.-J."/>
            <person name="Liu L.-J."/>
        </authorList>
    </citation>
    <scope>NUCLEOTIDE SEQUENCE [LARGE SCALE GENOMIC DNA]</scope>
    <source>
        <strain evidence="2 3">PLHSC7-2</strain>
    </source>
</reference>
<keyword evidence="3" id="KW-1185">Reference proteome</keyword>
<evidence type="ECO:0000313" key="2">
    <source>
        <dbReference type="EMBL" id="RJG51475.1"/>
    </source>
</evidence>
<dbReference type="Proteomes" id="UP000283255">
    <property type="component" value="Unassembled WGS sequence"/>
</dbReference>
<name>A0A418YKH7_9GAMM</name>
<sequence length="78" mass="8844">MKLRNGWVGAQTIGTDSKRQAGYRLFIISCLLLLALPVMLLIIGLQLIATIFLVITGRKQRHSTRFRPQKIEKVINPN</sequence>
<evidence type="ECO:0000313" key="3">
    <source>
        <dbReference type="Proteomes" id="UP000283255"/>
    </source>
</evidence>
<dbReference type="RefSeq" id="WP_119908999.1">
    <property type="nucleotide sequence ID" value="NZ_QZCH01000001.1"/>
</dbReference>
<comment type="caution">
    <text evidence="2">The sequence shown here is derived from an EMBL/GenBank/DDBJ whole genome shotgun (WGS) entry which is preliminary data.</text>
</comment>
<dbReference type="AlphaFoldDB" id="A0A418YKH7"/>
<dbReference type="EMBL" id="QZCH01000001">
    <property type="protein sequence ID" value="RJG51475.1"/>
    <property type="molecule type" value="Genomic_DNA"/>
</dbReference>
<keyword evidence="1" id="KW-0812">Transmembrane</keyword>
<keyword evidence="1" id="KW-1133">Transmembrane helix</keyword>
<feature type="transmembrane region" description="Helical" evidence="1">
    <location>
        <begin position="25"/>
        <end position="55"/>
    </location>
</feature>
<proteinExistence type="predicted"/>